<accession>A0A7J0BW09</accession>
<dbReference type="Proteomes" id="UP000503820">
    <property type="component" value="Unassembled WGS sequence"/>
</dbReference>
<dbReference type="EMBL" id="BLVP01000010">
    <property type="protein sequence ID" value="GFM37899.1"/>
    <property type="molecule type" value="Genomic_DNA"/>
</dbReference>
<organism evidence="1 2">
    <name type="scientific">Desulfovibrio psychrotolerans</name>
    <dbReference type="NCBI Taxonomy" id="415242"/>
    <lineage>
        <taxon>Bacteria</taxon>
        <taxon>Pseudomonadati</taxon>
        <taxon>Thermodesulfobacteriota</taxon>
        <taxon>Desulfovibrionia</taxon>
        <taxon>Desulfovibrionales</taxon>
        <taxon>Desulfovibrionaceae</taxon>
        <taxon>Desulfovibrio</taxon>
    </lineage>
</organism>
<comment type="caution">
    <text evidence="1">The sequence shown here is derived from an EMBL/GenBank/DDBJ whole genome shotgun (WGS) entry which is preliminary data.</text>
</comment>
<sequence>MHLMCPGVPDVFRCSGAVRNRREWAKWHSHGYGQTYALAYVLTYIQAGHAGFSWILPRAALSYAPSRTFGGNGASYHHHDSPHRAGFPIADRLLPAVGNGPFRMHGHGDRQP</sequence>
<evidence type="ECO:0000313" key="1">
    <source>
        <dbReference type="EMBL" id="GFM37899.1"/>
    </source>
</evidence>
<name>A0A7J0BW09_9BACT</name>
<dbReference type="AlphaFoldDB" id="A0A7J0BW09"/>
<proteinExistence type="predicted"/>
<keyword evidence="2" id="KW-1185">Reference proteome</keyword>
<reference evidence="1 2" key="1">
    <citation type="submission" date="2020-05" db="EMBL/GenBank/DDBJ databases">
        <title>Draft genome sequence of Desulfovibrio psychrotolerans JS1T.</title>
        <authorList>
            <person name="Ueno A."/>
            <person name="Tamazawa S."/>
            <person name="Tamamura S."/>
            <person name="Murakami T."/>
            <person name="Kiyama T."/>
            <person name="Inomata H."/>
            <person name="Amano Y."/>
            <person name="Miyakawa K."/>
            <person name="Tamaki H."/>
            <person name="Naganuma T."/>
            <person name="Kaneko K."/>
        </authorList>
    </citation>
    <scope>NUCLEOTIDE SEQUENCE [LARGE SCALE GENOMIC DNA]</scope>
    <source>
        <strain evidence="1 2">JS1</strain>
    </source>
</reference>
<evidence type="ECO:0000313" key="2">
    <source>
        <dbReference type="Proteomes" id="UP000503820"/>
    </source>
</evidence>
<protein>
    <submittedName>
        <fullName evidence="1">Uncharacterized protein</fullName>
    </submittedName>
</protein>
<gene>
    <name evidence="1" type="ORF">DSM19430T_25830</name>
</gene>